<evidence type="ECO:0000256" key="2">
    <source>
        <dbReference type="ARBA" id="ARBA00023015"/>
    </source>
</evidence>
<dbReference type="InterPro" id="IPR036390">
    <property type="entry name" value="WH_DNA-bd_sf"/>
</dbReference>
<evidence type="ECO:0000259" key="5">
    <source>
        <dbReference type="PROSITE" id="PS50931"/>
    </source>
</evidence>
<sequence>MKLSSLQALVAAVQEGSLRAAARRLDISQPALTKAVRELEREIGAPLLLRSRAGVVASTQGRALYEAALRVDRELAGAAEQIEQLGGHMVGEIKVGAVPQALILLIPETLRTFCSEFPEIRLRVTEELYVAQLAKLRDGAVDLLVGPLPTGLAAGEFVTEALLPLQMAVVARQGSKLARASSLKELAAARAKWVYTSQSGGAGYVQDLFRHHGLEPPPALAVGNSTLALWSMITGGDYVGLMPLAIAGHPLGAHGMSIVPIQEGHLKLTVGVMARKDTLLKPVIRHFMAHLQRAAHHALGDMGAAAA</sequence>
<dbReference type="SUPFAM" id="SSF46785">
    <property type="entry name" value="Winged helix' DNA-binding domain"/>
    <property type="match status" value="1"/>
</dbReference>
<name>A0A848HC26_9BURK</name>
<dbReference type="AlphaFoldDB" id="A0A848HC26"/>
<dbReference type="GO" id="GO:0005829">
    <property type="term" value="C:cytosol"/>
    <property type="evidence" value="ECO:0007669"/>
    <property type="project" value="TreeGrafter"/>
</dbReference>
<dbReference type="PANTHER" id="PTHR30419">
    <property type="entry name" value="HTH-TYPE TRANSCRIPTIONAL REGULATOR YBHD"/>
    <property type="match status" value="1"/>
</dbReference>
<comment type="similarity">
    <text evidence="1">Belongs to the LysR transcriptional regulatory family.</text>
</comment>
<dbReference type="EMBL" id="JABBFX010000003">
    <property type="protein sequence ID" value="NML47020.1"/>
    <property type="molecule type" value="Genomic_DNA"/>
</dbReference>
<gene>
    <name evidence="6" type="ORF">HHL11_24965</name>
</gene>
<keyword evidence="7" id="KW-1185">Reference proteome</keyword>
<dbReference type="Gene3D" id="3.40.190.290">
    <property type="match status" value="1"/>
</dbReference>
<keyword evidence="4" id="KW-0804">Transcription</keyword>
<dbReference type="GO" id="GO:0003700">
    <property type="term" value="F:DNA-binding transcription factor activity"/>
    <property type="evidence" value="ECO:0007669"/>
    <property type="project" value="InterPro"/>
</dbReference>
<evidence type="ECO:0000256" key="3">
    <source>
        <dbReference type="ARBA" id="ARBA00023125"/>
    </source>
</evidence>
<evidence type="ECO:0000313" key="6">
    <source>
        <dbReference type="EMBL" id="NML47020.1"/>
    </source>
</evidence>
<dbReference type="GO" id="GO:0003677">
    <property type="term" value="F:DNA binding"/>
    <property type="evidence" value="ECO:0007669"/>
    <property type="project" value="UniProtKB-KW"/>
</dbReference>
<dbReference type="InterPro" id="IPR005119">
    <property type="entry name" value="LysR_subst-bd"/>
</dbReference>
<dbReference type="RefSeq" id="WP_169421324.1">
    <property type="nucleotide sequence ID" value="NZ_JABBFX010000003.1"/>
</dbReference>
<evidence type="ECO:0000256" key="4">
    <source>
        <dbReference type="ARBA" id="ARBA00023163"/>
    </source>
</evidence>
<dbReference type="InterPro" id="IPR000847">
    <property type="entry name" value="LysR_HTH_N"/>
</dbReference>
<evidence type="ECO:0000256" key="1">
    <source>
        <dbReference type="ARBA" id="ARBA00009437"/>
    </source>
</evidence>
<keyword evidence="2" id="KW-0805">Transcription regulation</keyword>
<dbReference type="Pfam" id="PF03466">
    <property type="entry name" value="LysR_substrate"/>
    <property type="match status" value="1"/>
</dbReference>
<reference evidence="6 7" key="1">
    <citation type="submission" date="2020-04" db="EMBL/GenBank/DDBJ databases">
        <title>Ramlibacter sp. G-1-2-2 isolated from soil.</title>
        <authorList>
            <person name="Dahal R.H."/>
        </authorList>
    </citation>
    <scope>NUCLEOTIDE SEQUENCE [LARGE SCALE GENOMIC DNA]</scope>
    <source>
        <strain evidence="6 7">G-1-2-2</strain>
    </source>
</reference>
<dbReference type="InterPro" id="IPR036388">
    <property type="entry name" value="WH-like_DNA-bd_sf"/>
</dbReference>
<keyword evidence="3" id="KW-0238">DNA-binding</keyword>
<accession>A0A848HC26</accession>
<dbReference type="PROSITE" id="PS50931">
    <property type="entry name" value="HTH_LYSR"/>
    <property type="match status" value="1"/>
</dbReference>
<protein>
    <submittedName>
        <fullName evidence="6">LysR family transcriptional regulator</fullName>
    </submittedName>
</protein>
<dbReference type="Proteomes" id="UP000541185">
    <property type="component" value="Unassembled WGS sequence"/>
</dbReference>
<dbReference type="InterPro" id="IPR050950">
    <property type="entry name" value="HTH-type_LysR_regulators"/>
</dbReference>
<comment type="caution">
    <text evidence="6">The sequence shown here is derived from an EMBL/GenBank/DDBJ whole genome shotgun (WGS) entry which is preliminary data.</text>
</comment>
<dbReference type="Pfam" id="PF00126">
    <property type="entry name" value="HTH_1"/>
    <property type="match status" value="1"/>
</dbReference>
<dbReference type="Gene3D" id="1.10.10.10">
    <property type="entry name" value="Winged helix-like DNA-binding domain superfamily/Winged helix DNA-binding domain"/>
    <property type="match status" value="1"/>
</dbReference>
<feature type="domain" description="HTH lysR-type" evidence="5">
    <location>
        <begin position="1"/>
        <end position="58"/>
    </location>
</feature>
<dbReference type="PRINTS" id="PR00039">
    <property type="entry name" value="HTHLYSR"/>
</dbReference>
<dbReference type="PANTHER" id="PTHR30419:SF30">
    <property type="entry name" value="LYSR FAMILY TRANSCRIPTIONAL REGULATOR"/>
    <property type="match status" value="1"/>
</dbReference>
<evidence type="ECO:0000313" key="7">
    <source>
        <dbReference type="Proteomes" id="UP000541185"/>
    </source>
</evidence>
<organism evidence="6 7">
    <name type="scientific">Ramlibacter agri</name>
    <dbReference type="NCBI Taxonomy" id="2728837"/>
    <lineage>
        <taxon>Bacteria</taxon>
        <taxon>Pseudomonadati</taxon>
        <taxon>Pseudomonadota</taxon>
        <taxon>Betaproteobacteria</taxon>
        <taxon>Burkholderiales</taxon>
        <taxon>Comamonadaceae</taxon>
        <taxon>Ramlibacter</taxon>
    </lineage>
</organism>
<dbReference type="SUPFAM" id="SSF53850">
    <property type="entry name" value="Periplasmic binding protein-like II"/>
    <property type="match status" value="1"/>
</dbReference>
<proteinExistence type="inferred from homology"/>